<dbReference type="PANTHER" id="PTHR43908:SF2">
    <property type="entry name" value="DNAJ HOMOLOG SUBFAMILY C MEMBER 18"/>
    <property type="match status" value="1"/>
</dbReference>
<dbReference type="PANTHER" id="PTHR43908">
    <property type="entry name" value="AT29763P-RELATED"/>
    <property type="match status" value="1"/>
</dbReference>
<dbReference type="GO" id="GO:0071218">
    <property type="term" value="P:cellular response to misfolded protein"/>
    <property type="evidence" value="ECO:0007669"/>
    <property type="project" value="TreeGrafter"/>
</dbReference>
<dbReference type="PROSITE" id="PS50076">
    <property type="entry name" value="DNAJ_2"/>
    <property type="match status" value="1"/>
</dbReference>
<dbReference type="GeneID" id="17264620"/>
<dbReference type="GO" id="GO:0005789">
    <property type="term" value="C:endoplasmic reticulum membrane"/>
    <property type="evidence" value="ECO:0007669"/>
    <property type="project" value="TreeGrafter"/>
</dbReference>
<dbReference type="CDD" id="cd06257">
    <property type="entry name" value="DnaJ"/>
    <property type="match status" value="1"/>
</dbReference>
<evidence type="ECO:0000259" key="1">
    <source>
        <dbReference type="PROSITE" id="PS50076"/>
    </source>
</evidence>
<accession>A0A0D3J6E0</accession>
<protein>
    <recommendedName>
        <fullName evidence="1">J domain-containing protein</fullName>
    </recommendedName>
</protein>
<reference evidence="3" key="1">
    <citation type="journal article" date="2013" name="Nature">
        <title>Pan genome of the phytoplankton Emiliania underpins its global distribution.</title>
        <authorList>
            <person name="Read B.A."/>
            <person name="Kegel J."/>
            <person name="Klute M.J."/>
            <person name="Kuo A."/>
            <person name="Lefebvre S.C."/>
            <person name="Maumus F."/>
            <person name="Mayer C."/>
            <person name="Miller J."/>
            <person name="Monier A."/>
            <person name="Salamov A."/>
            <person name="Young J."/>
            <person name="Aguilar M."/>
            <person name="Claverie J.M."/>
            <person name="Frickenhaus S."/>
            <person name="Gonzalez K."/>
            <person name="Herman E.K."/>
            <person name="Lin Y.C."/>
            <person name="Napier J."/>
            <person name="Ogata H."/>
            <person name="Sarno A.F."/>
            <person name="Shmutz J."/>
            <person name="Schroeder D."/>
            <person name="de Vargas C."/>
            <person name="Verret F."/>
            <person name="von Dassow P."/>
            <person name="Valentin K."/>
            <person name="Van de Peer Y."/>
            <person name="Wheeler G."/>
            <person name="Dacks J.B."/>
            <person name="Delwiche C.F."/>
            <person name="Dyhrman S.T."/>
            <person name="Glockner G."/>
            <person name="John U."/>
            <person name="Richards T."/>
            <person name="Worden A.Z."/>
            <person name="Zhang X."/>
            <person name="Grigoriev I.V."/>
            <person name="Allen A.E."/>
            <person name="Bidle K."/>
            <person name="Borodovsky M."/>
            <person name="Bowler C."/>
            <person name="Brownlee C."/>
            <person name="Cock J.M."/>
            <person name="Elias M."/>
            <person name="Gladyshev V.N."/>
            <person name="Groth M."/>
            <person name="Guda C."/>
            <person name="Hadaegh A."/>
            <person name="Iglesias-Rodriguez M.D."/>
            <person name="Jenkins J."/>
            <person name="Jones B.M."/>
            <person name="Lawson T."/>
            <person name="Leese F."/>
            <person name="Lindquist E."/>
            <person name="Lobanov A."/>
            <person name="Lomsadze A."/>
            <person name="Malik S.B."/>
            <person name="Marsh M.E."/>
            <person name="Mackinder L."/>
            <person name="Mock T."/>
            <person name="Mueller-Roeber B."/>
            <person name="Pagarete A."/>
            <person name="Parker M."/>
            <person name="Probert I."/>
            <person name="Quesneville H."/>
            <person name="Raines C."/>
            <person name="Rensing S.A."/>
            <person name="Riano-Pachon D.M."/>
            <person name="Richier S."/>
            <person name="Rokitta S."/>
            <person name="Shiraiwa Y."/>
            <person name="Soanes D.M."/>
            <person name="van der Giezen M."/>
            <person name="Wahlund T.M."/>
            <person name="Williams B."/>
            <person name="Wilson W."/>
            <person name="Wolfe G."/>
            <person name="Wurch L.L."/>
        </authorList>
    </citation>
    <scope>NUCLEOTIDE SEQUENCE</scope>
</reference>
<name>A0A0D3J6E0_EMIH1</name>
<proteinExistence type="predicted"/>
<dbReference type="SUPFAM" id="SSF46565">
    <property type="entry name" value="Chaperone J-domain"/>
    <property type="match status" value="1"/>
</dbReference>
<evidence type="ECO:0000313" key="2">
    <source>
        <dbReference type="EnsemblProtists" id="EOD19075"/>
    </source>
</evidence>
<sequence>MLLGLRCLSLQFTSPCARFCVATFISGSKFSSIKILAKKRPFVSYYKIFVFVFCFLEASHEACRKRYLALALRVHPDKTSEPRAQEAFKALEAAFRSIPVP</sequence>
<dbReference type="HOGENOM" id="CLU_2297001_0_0_1"/>
<dbReference type="AlphaFoldDB" id="A0A0D3J6E0"/>
<organism evidence="2 3">
    <name type="scientific">Emiliania huxleyi (strain CCMP1516)</name>
    <dbReference type="NCBI Taxonomy" id="280463"/>
    <lineage>
        <taxon>Eukaryota</taxon>
        <taxon>Haptista</taxon>
        <taxon>Haptophyta</taxon>
        <taxon>Prymnesiophyceae</taxon>
        <taxon>Isochrysidales</taxon>
        <taxon>Noelaerhabdaceae</taxon>
        <taxon>Emiliania</taxon>
    </lineage>
</organism>
<reference evidence="2" key="2">
    <citation type="submission" date="2024-10" db="UniProtKB">
        <authorList>
            <consortium name="EnsemblProtists"/>
        </authorList>
    </citation>
    <scope>IDENTIFICATION</scope>
</reference>
<dbReference type="Proteomes" id="UP000013827">
    <property type="component" value="Unassembled WGS sequence"/>
</dbReference>
<dbReference type="InterPro" id="IPR001623">
    <property type="entry name" value="DnaJ_domain"/>
</dbReference>
<dbReference type="GO" id="GO:0030544">
    <property type="term" value="F:Hsp70 protein binding"/>
    <property type="evidence" value="ECO:0007669"/>
    <property type="project" value="TreeGrafter"/>
</dbReference>
<feature type="domain" description="J" evidence="1">
    <location>
        <begin position="44"/>
        <end position="101"/>
    </location>
</feature>
<dbReference type="InterPro" id="IPR036869">
    <property type="entry name" value="J_dom_sf"/>
</dbReference>
<dbReference type="Pfam" id="PF00226">
    <property type="entry name" value="DnaJ"/>
    <property type="match status" value="1"/>
</dbReference>
<dbReference type="RefSeq" id="XP_005771504.1">
    <property type="nucleotide sequence ID" value="XM_005771447.1"/>
</dbReference>
<dbReference type="Gene3D" id="1.10.287.110">
    <property type="entry name" value="DnaJ domain"/>
    <property type="match status" value="1"/>
</dbReference>
<dbReference type="EnsemblProtists" id="EOD19075">
    <property type="protein sequence ID" value="EOD19075"/>
    <property type="gene ID" value="EMIHUDRAFT_243301"/>
</dbReference>
<dbReference type="KEGG" id="ehx:EMIHUDRAFT_243301"/>
<dbReference type="InterPro" id="IPR051100">
    <property type="entry name" value="DnaJ_subfamily_B/C"/>
</dbReference>
<evidence type="ECO:0000313" key="3">
    <source>
        <dbReference type="Proteomes" id="UP000013827"/>
    </source>
</evidence>
<keyword evidence="3" id="KW-1185">Reference proteome</keyword>
<dbReference type="PaxDb" id="2903-EOD19075"/>